<evidence type="ECO:0000259" key="9">
    <source>
        <dbReference type="Pfam" id="PF07282"/>
    </source>
</evidence>
<dbReference type="GO" id="GO:0032196">
    <property type="term" value="P:transposition"/>
    <property type="evidence" value="ECO:0007669"/>
    <property type="project" value="UniProtKB-KW"/>
</dbReference>
<dbReference type="Pfam" id="PF07282">
    <property type="entry name" value="Cas12f1-like_TNB"/>
    <property type="match status" value="1"/>
</dbReference>
<comment type="similarity">
    <text evidence="2">In the N-terminal section; belongs to the transposase 2 family.</text>
</comment>
<dbReference type="GO" id="GO:0046872">
    <property type="term" value="F:metal ion binding"/>
    <property type="evidence" value="ECO:0007669"/>
    <property type="project" value="UniProtKB-KW"/>
</dbReference>
<dbReference type="Pfam" id="PF12323">
    <property type="entry name" value="HTH_OrfB_IS605"/>
    <property type="match status" value="1"/>
</dbReference>
<comment type="caution">
    <text evidence="11">The sequence shown here is derived from an EMBL/GenBank/DDBJ whole genome shotgun (WGS) entry which is preliminary data.</text>
</comment>
<organism evidence="11 12">
    <name type="scientific">Lentilactobacillus kisonensis DSM 19906 = JCM 15041</name>
    <dbReference type="NCBI Taxonomy" id="1423766"/>
    <lineage>
        <taxon>Bacteria</taxon>
        <taxon>Bacillati</taxon>
        <taxon>Bacillota</taxon>
        <taxon>Bacilli</taxon>
        <taxon>Lactobacillales</taxon>
        <taxon>Lactobacillaceae</taxon>
        <taxon>Lentilactobacillus</taxon>
    </lineage>
</organism>
<dbReference type="EMBL" id="AZEB01000021">
    <property type="protein sequence ID" value="KRL20760.1"/>
    <property type="molecule type" value="Genomic_DNA"/>
</dbReference>
<evidence type="ECO:0000256" key="2">
    <source>
        <dbReference type="ARBA" id="ARBA00011044"/>
    </source>
</evidence>
<name>A0A0R1NWE4_9LACO</name>
<dbReference type="InterPro" id="IPR010095">
    <property type="entry name" value="Cas12f1-like_TNB"/>
</dbReference>
<comment type="similarity">
    <text evidence="1">In the C-terminal section; belongs to the transposase 35 family.</text>
</comment>
<evidence type="ECO:0000313" key="12">
    <source>
        <dbReference type="Proteomes" id="UP000051439"/>
    </source>
</evidence>
<accession>A0A0R1NWE4</accession>
<feature type="domain" description="Cas12f1-like TNB" evidence="9">
    <location>
        <begin position="308"/>
        <end position="374"/>
    </location>
</feature>
<reference evidence="11 12" key="1">
    <citation type="journal article" date="2015" name="Genome Announc.">
        <title>Expanding the biotechnology potential of lactobacilli through comparative genomics of 213 strains and associated genera.</title>
        <authorList>
            <person name="Sun Z."/>
            <person name="Harris H.M."/>
            <person name="McCann A."/>
            <person name="Guo C."/>
            <person name="Argimon S."/>
            <person name="Zhang W."/>
            <person name="Yang X."/>
            <person name="Jeffery I.B."/>
            <person name="Cooney J.C."/>
            <person name="Kagawa T.F."/>
            <person name="Liu W."/>
            <person name="Song Y."/>
            <person name="Salvetti E."/>
            <person name="Wrobel A."/>
            <person name="Rasinkangas P."/>
            <person name="Parkhill J."/>
            <person name="Rea M.C."/>
            <person name="O'Sullivan O."/>
            <person name="Ritari J."/>
            <person name="Douillard F.P."/>
            <person name="Paul Ross R."/>
            <person name="Yang R."/>
            <person name="Briner A.E."/>
            <person name="Felis G.E."/>
            <person name="de Vos W.M."/>
            <person name="Barrangou R."/>
            <person name="Klaenhammer T.R."/>
            <person name="Caufield P.W."/>
            <person name="Cui Y."/>
            <person name="Zhang H."/>
            <person name="O'Toole P.W."/>
        </authorList>
    </citation>
    <scope>NUCLEOTIDE SEQUENCE [LARGE SCALE GENOMIC DNA]</scope>
    <source>
        <strain evidence="11 12">DSM 19906</strain>
    </source>
</reference>
<dbReference type="PATRIC" id="fig|1423766.4.peg.1298"/>
<dbReference type="PANTHER" id="PTHR30405:SF25">
    <property type="entry name" value="RNA-GUIDED DNA ENDONUCLEASE INSQ-RELATED"/>
    <property type="match status" value="1"/>
</dbReference>
<dbReference type="GO" id="GO:0003677">
    <property type="term" value="F:DNA binding"/>
    <property type="evidence" value="ECO:0007669"/>
    <property type="project" value="UniProtKB-KW"/>
</dbReference>
<dbReference type="AlphaFoldDB" id="A0A0R1NWE4"/>
<keyword evidence="3" id="KW-0815">Transposition</keyword>
<dbReference type="Pfam" id="PF01385">
    <property type="entry name" value="OrfB_IS605"/>
    <property type="match status" value="1"/>
</dbReference>
<evidence type="ECO:0000256" key="5">
    <source>
        <dbReference type="ARBA" id="ARBA00022833"/>
    </source>
</evidence>
<evidence type="ECO:0000256" key="7">
    <source>
        <dbReference type="ARBA" id="ARBA00023172"/>
    </source>
</evidence>
<evidence type="ECO:0000256" key="1">
    <source>
        <dbReference type="ARBA" id="ARBA00008761"/>
    </source>
</evidence>
<evidence type="ECO:0000256" key="3">
    <source>
        <dbReference type="ARBA" id="ARBA00022578"/>
    </source>
</evidence>
<evidence type="ECO:0000256" key="6">
    <source>
        <dbReference type="ARBA" id="ARBA00023125"/>
    </source>
</evidence>
<feature type="domain" description="Transposase putative helix-turn-helix" evidence="10">
    <location>
        <begin position="1"/>
        <end position="45"/>
    </location>
</feature>
<evidence type="ECO:0000259" key="8">
    <source>
        <dbReference type="Pfam" id="PF01385"/>
    </source>
</evidence>
<keyword evidence="5" id="KW-0862">Zinc</keyword>
<dbReference type="GO" id="GO:0006310">
    <property type="term" value="P:DNA recombination"/>
    <property type="evidence" value="ECO:0007669"/>
    <property type="project" value="UniProtKB-KW"/>
</dbReference>
<dbReference type="NCBIfam" id="NF040570">
    <property type="entry name" value="guided_TnpB"/>
    <property type="match status" value="1"/>
</dbReference>
<dbReference type="NCBIfam" id="TIGR01766">
    <property type="entry name" value="IS200/IS605 family accessory protein TnpB-like domain"/>
    <property type="match status" value="1"/>
</dbReference>
<evidence type="ECO:0000256" key="4">
    <source>
        <dbReference type="ARBA" id="ARBA00022723"/>
    </source>
</evidence>
<dbReference type="InterPro" id="IPR001959">
    <property type="entry name" value="Transposase"/>
</dbReference>
<dbReference type="PANTHER" id="PTHR30405">
    <property type="entry name" value="TRANSPOSASE"/>
    <property type="match status" value="1"/>
</dbReference>
<dbReference type="InterPro" id="IPR021027">
    <property type="entry name" value="Transposase_put_HTH"/>
</dbReference>
<dbReference type="Proteomes" id="UP000051439">
    <property type="component" value="Unassembled WGS sequence"/>
</dbReference>
<feature type="domain" description="Probable transposase IS891/IS1136/IS1341" evidence="8">
    <location>
        <begin position="169"/>
        <end position="296"/>
    </location>
</feature>
<keyword evidence="12" id="KW-1185">Reference proteome</keyword>
<dbReference type="RefSeq" id="WP_054655463.1">
    <property type="nucleotide sequence ID" value="NZ_AZEB01000021.1"/>
</dbReference>
<keyword evidence="7" id="KW-0233">DNA recombination</keyword>
<proteinExistence type="inferred from homology"/>
<dbReference type="InterPro" id="IPR051399">
    <property type="entry name" value="RNA-guided_DNA_endo/Transpos"/>
</dbReference>
<gene>
    <name evidence="11" type="ORF">FC98_GL001258</name>
</gene>
<keyword evidence="6" id="KW-0238">DNA-binding</keyword>
<keyword evidence="4" id="KW-0479">Metal-binding</keyword>
<sequence length="377" mass="43994">MVLAGMKLRIYPNQTQQLQIKLNFGYNRFVWNQMLNMLIKRHENNPQAPLPSAFALNNLLPGLKAEYPWLKSAESTSLQATNHDLIATYQRFFQSRHGFPKFKSRKFPKQSYQSRMGIKLVDERHLKLPKLGIVRFRGCRVTGKIKNVTIRLSATGKFHAILLVDTGIEQLSKTGKKVGIDLGVADLVITSDGIKHPTIRFDKQLSQRKRYWEKRLARRRRQAQQVIAWEKHNHVLVPRELGDFKNYQQAKHMVAKYAEKIANQRQNYLHHITKQLVTQYDVIKMEDLKTKNLLKNHKLARAIANQAWRTLRLYLEYKCAWYGKQLVTVNPRRISQICSNCHYDDGKHPLDIRQWICPNCGINHDRDINAAKNILSA</sequence>
<evidence type="ECO:0000259" key="10">
    <source>
        <dbReference type="Pfam" id="PF12323"/>
    </source>
</evidence>
<protein>
    <submittedName>
        <fullName evidence="11">Transposase, IS605 OrfB family</fullName>
    </submittedName>
</protein>
<evidence type="ECO:0000313" key="11">
    <source>
        <dbReference type="EMBL" id="KRL20760.1"/>
    </source>
</evidence>